<dbReference type="RefSeq" id="YP_010769619.1">
    <property type="nucleotide sequence ID" value="NC_074028.1"/>
</dbReference>
<name>A0A8S5KZW0_9VIRU</name>
<gene>
    <name evidence="1" type="primary">SRR5467139_2_2</name>
</gene>
<keyword evidence="2" id="KW-1185">Reference proteome</keyword>
<keyword evidence="1" id="KW-0167">Capsid protein</keyword>
<dbReference type="GeneID" id="80398688"/>
<keyword evidence="1" id="KW-0946">Virion</keyword>
<sequence length="130" mass="14012">MQHANITVKAANGTTDVVFVAKSPFAGDRSPATWAVDADSVYRDQRTVATHASRPHGTKKARRDFIDILVPVVRTIDGNPVRVDTIPFRFESTVGNSVTDTEANEATARAVNLLASVLMKSAIAAKENFS</sequence>
<dbReference type="KEGG" id="vg:80398688"/>
<evidence type="ECO:0000313" key="2">
    <source>
        <dbReference type="Proteomes" id="UP000679508"/>
    </source>
</evidence>
<evidence type="ECO:0000313" key="1">
    <source>
        <dbReference type="EMBL" id="DAD50921.1"/>
    </source>
</evidence>
<dbReference type="Proteomes" id="UP000679508">
    <property type="component" value="Segment"/>
</dbReference>
<protein>
    <submittedName>
        <fullName evidence="1">Coat protein</fullName>
    </submittedName>
</protein>
<organism evidence="1 2">
    <name type="scientific">ssRNA phage SRR5467139_2</name>
    <dbReference type="NCBI Taxonomy" id="2786477"/>
    <lineage>
        <taxon>Viruses</taxon>
        <taxon>Riboviria</taxon>
        <taxon>Orthornavirae</taxon>
        <taxon>Lenarviricota</taxon>
        <taxon>Leviviricetes</taxon>
        <taxon>Norzivirales</taxon>
        <taxon>Fiersviridae</taxon>
        <taxon>Niankuvirus</taxon>
        <taxon>Niankuvirus caenivicinum</taxon>
    </lineage>
</organism>
<proteinExistence type="predicted"/>
<reference evidence="1" key="1">
    <citation type="submission" date="2020-09" db="EMBL/GenBank/DDBJ databases">
        <title>Leviviricetes taxonomy.</title>
        <authorList>
            <person name="Stockdale S.R."/>
            <person name="Callanan J."/>
            <person name="Adriaenssens E.M."/>
            <person name="Kuhn J.H."/>
            <person name="Rumnieks J."/>
            <person name="Shkoporov A."/>
            <person name="Draper L.A."/>
            <person name="Ross P."/>
            <person name="Hill C."/>
        </authorList>
    </citation>
    <scope>NUCLEOTIDE SEQUENCE</scope>
</reference>
<dbReference type="EMBL" id="BK013665">
    <property type="protein sequence ID" value="DAD50921.1"/>
    <property type="molecule type" value="Genomic_RNA"/>
</dbReference>
<accession>A0A8S5KZW0</accession>
<dbReference type="GO" id="GO:0019028">
    <property type="term" value="C:viral capsid"/>
    <property type="evidence" value="ECO:0007669"/>
    <property type="project" value="UniProtKB-KW"/>
</dbReference>